<gene>
    <name evidence="3" type="primary">ABCB4_1</name>
    <name evidence="2" type="synonym">ABCB4_0</name>
    <name evidence="4" type="synonym">ABCB4_2</name>
    <name evidence="2" type="ORF">CM83_15309</name>
    <name evidence="3" type="ORF">CM83_15313</name>
    <name evidence="4" type="ORF">CM83_15317</name>
    <name evidence="5" type="ORF">g.14039</name>
    <name evidence="6" type="ORF">g.14047</name>
</gene>
<dbReference type="EMBL" id="GBHO01016385">
    <property type="protein sequence ID" value="JAG27219.1"/>
    <property type="molecule type" value="Transcribed_RNA"/>
</dbReference>
<proteinExistence type="predicted"/>
<sequence>MHSKMLFDSCGSDRKSLMLFPTADHNNFHYIREVIEPIQTFIDTRVITNSHLKLLYVPPRDETTSHEPVSFVDALRSTPSTATTLEDSDTEVRSSAGASNAGGDGGVQQGMRVASTLFEVPASVQEILSQNPHPVTKKLSSMYTLVCGASERVELCGVPFRISPYRETSFNKLPSRTDSESSRARHFCKHSYRSAMIYLNMS</sequence>
<dbReference type="EMBL" id="GBHO01016386">
    <property type="protein sequence ID" value="JAG27218.1"/>
    <property type="molecule type" value="Transcribed_RNA"/>
</dbReference>
<dbReference type="AlphaFoldDB" id="A0A0A9Y4W6"/>
<dbReference type="EMBL" id="GBHO01016384">
    <property type="protein sequence ID" value="JAG27220.1"/>
    <property type="molecule type" value="Transcribed_RNA"/>
</dbReference>
<name>A0A0A9Y4W6_LYGHE</name>
<dbReference type="EMBL" id="GDHC01004677">
    <property type="protein sequence ID" value="JAQ13952.1"/>
    <property type="molecule type" value="Transcribed_RNA"/>
</dbReference>
<dbReference type="EMBL" id="GDHC01017050">
    <property type="protein sequence ID" value="JAQ01579.1"/>
    <property type="molecule type" value="Transcribed_RNA"/>
</dbReference>
<reference evidence="3" key="2">
    <citation type="submission" date="2014-07" db="EMBL/GenBank/DDBJ databases">
        <authorList>
            <person name="Hull J."/>
        </authorList>
    </citation>
    <scope>NUCLEOTIDE SEQUENCE</scope>
</reference>
<evidence type="ECO:0000313" key="2">
    <source>
        <dbReference type="EMBL" id="JAG27218.1"/>
    </source>
</evidence>
<evidence type="ECO:0000313" key="6">
    <source>
        <dbReference type="EMBL" id="JAQ13952.1"/>
    </source>
</evidence>
<accession>A0A0A9Y4W6</accession>
<evidence type="ECO:0000313" key="3">
    <source>
        <dbReference type="EMBL" id="JAG27219.1"/>
    </source>
</evidence>
<protein>
    <submittedName>
        <fullName evidence="3">ABC transporter B family member 4</fullName>
    </submittedName>
</protein>
<reference evidence="5" key="3">
    <citation type="journal article" date="2016" name="Gigascience">
        <title>De novo construction of an expanded transcriptome assembly for the western tarnished plant bug, Lygus hesperus.</title>
        <authorList>
            <person name="Tassone E.E."/>
            <person name="Geib S.M."/>
            <person name="Hall B."/>
            <person name="Fabrick J.A."/>
            <person name="Brent C.S."/>
            <person name="Hull J.J."/>
        </authorList>
    </citation>
    <scope>NUCLEOTIDE SEQUENCE</scope>
</reference>
<evidence type="ECO:0000313" key="4">
    <source>
        <dbReference type="EMBL" id="JAG27220.1"/>
    </source>
</evidence>
<evidence type="ECO:0000313" key="5">
    <source>
        <dbReference type="EMBL" id="JAQ01579.1"/>
    </source>
</evidence>
<organism evidence="3">
    <name type="scientific">Lygus hesperus</name>
    <name type="common">Western plant bug</name>
    <dbReference type="NCBI Taxonomy" id="30085"/>
    <lineage>
        <taxon>Eukaryota</taxon>
        <taxon>Metazoa</taxon>
        <taxon>Ecdysozoa</taxon>
        <taxon>Arthropoda</taxon>
        <taxon>Hexapoda</taxon>
        <taxon>Insecta</taxon>
        <taxon>Pterygota</taxon>
        <taxon>Neoptera</taxon>
        <taxon>Paraneoptera</taxon>
        <taxon>Hemiptera</taxon>
        <taxon>Heteroptera</taxon>
        <taxon>Panheteroptera</taxon>
        <taxon>Cimicomorpha</taxon>
        <taxon>Miridae</taxon>
        <taxon>Mirini</taxon>
        <taxon>Lygus</taxon>
    </lineage>
</organism>
<feature type="region of interest" description="Disordered" evidence="1">
    <location>
        <begin position="77"/>
        <end position="106"/>
    </location>
</feature>
<reference evidence="3" key="1">
    <citation type="journal article" date="2014" name="PLoS ONE">
        <title>Transcriptome-Based Identification of ABC Transporters in the Western Tarnished Plant Bug Lygus hesperus.</title>
        <authorList>
            <person name="Hull J.J."/>
            <person name="Chaney K."/>
            <person name="Geib S.M."/>
            <person name="Fabrick J.A."/>
            <person name="Brent C.S."/>
            <person name="Walsh D."/>
            <person name="Lavine L.C."/>
        </authorList>
    </citation>
    <scope>NUCLEOTIDE SEQUENCE</scope>
</reference>
<evidence type="ECO:0000256" key="1">
    <source>
        <dbReference type="SAM" id="MobiDB-lite"/>
    </source>
</evidence>